<reference evidence="1 2" key="1">
    <citation type="submission" date="2021-06" db="EMBL/GenBank/DDBJ databases">
        <title>Caerostris extrusa draft genome.</title>
        <authorList>
            <person name="Kono N."/>
            <person name="Arakawa K."/>
        </authorList>
    </citation>
    <scope>NUCLEOTIDE SEQUENCE [LARGE SCALE GENOMIC DNA]</scope>
</reference>
<keyword evidence="2" id="KW-1185">Reference proteome</keyword>
<proteinExistence type="predicted"/>
<dbReference type="EMBL" id="BPLR01012793">
    <property type="protein sequence ID" value="GIY56687.1"/>
    <property type="molecule type" value="Genomic_DNA"/>
</dbReference>
<dbReference type="AlphaFoldDB" id="A0AAV4UFU6"/>
<accession>A0AAV4UFU6</accession>
<evidence type="ECO:0000313" key="2">
    <source>
        <dbReference type="Proteomes" id="UP001054945"/>
    </source>
</evidence>
<name>A0AAV4UFU6_CAEEX</name>
<evidence type="ECO:0000313" key="1">
    <source>
        <dbReference type="EMBL" id="GIY56687.1"/>
    </source>
</evidence>
<dbReference type="Proteomes" id="UP001054945">
    <property type="component" value="Unassembled WGS sequence"/>
</dbReference>
<sequence length="118" mass="13905">MVAYITHSRAFFTFKTPLPVNHEGAKKVKAHKPRHDKRNRIFFLIRYCPFIPTSLYYAGERNRCHNREALTRGVGHLRRHVPDSGNHWEIRKSKQGGHFDTRDTHLESFILTNFFCAV</sequence>
<gene>
    <name evidence="1" type="ORF">CEXT_118421</name>
</gene>
<protein>
    <submittedName>
        <fullName evidence="1">Uncharacterized protein</fullName>
    </submittedName>
</protein>
<comment type="caution">
    <text evidence="1">The sequence shown here is derived from an EMBL/GenBank/DDBJ whole genome shotgun (WGS) entry which is preliminary data.</text>
</comment>
<organism evidence="1 2">
    <name type="scientific">Caerostris extrusa</name>
    <name type="common">Bark spider</name>
    <name type="synonym">Caerostris bankana</name>
    <dbReference type="NCBI Taxonomy" id="172846"/>
    <lineage>
        <taxon>Eukaryota</taxon>
        <taxon>Metazoa</taxon>
        <taxon>Ecdysozoa</taxon>
        <taxon>Arthropoda</taxon>
        <taxon>Chelicerata</taxon>
        <taxon>Arachnida</taxon>
        <taxon>Araneae</taxon>
        <taxon>Araneomorphae</taxon>
        <taxon>Entelegynae</taxon>
        <taxon>Araneoidea</taxon>
        <taxon>Araneidae</taxon>
        <taxon>Caerostris</taxon>
    </lineage>
</organism>